<dbReference type="OrthoDB" id="1077582at2759"/>
<keyword evidence="4" id="KW-0808">Transferase</keyword>
<accession>A0A0D0BGY4</accession>
<evidence type="ECO:0000256" key="1">
    <source>
        <dbReference type="ARBA" id="ARBA00004141"/>
    </source>
</evidence>
<evidence type="ECO:0000256" key="3">
    <source>
        <dbReference type="ARBA" id="ARBA00007282"/>
    </source>
</evidence>
<feature type="transmembrane region" description="Helical" evidence="8">
    <location>
        <begin position="129"/>
        <end position="157"/>
    </location>
</feature>
<dbReference type="GO" id="GO:0008374">
    <property type="term" value="F:O-acyltransferase activity"/>
    <property type="evidence" value="ECO:0007669"/>
    <property type="project" value="InterPro"/>
</dbReference>
<gene>
    <name evidence="10" type="ORF">GYMLUDRAFT_197728</name>
</gene>
<reference evidence="10 11" key="1">
    <citation type="submission" date="2014-04" db="EMBL/GenBank/DDBJ databases">
        <title>Evolutionary Origins and Diversification of the Mycorrhizal Mutualists.</title>
        <authorList>
            <consortium name="DOE Joint Genome Institute"/>
            <consortium name="Mycorrhizal Genomics Consortium"/>
            <person name="Kohler A."/>
            <person name="Kuo A."/>
            <person name="Nagy L.G."/>
            <person name="Floudas D."/>
            <person name="Copeland A."/>
            <person name="Barry K.W."/>
            <person name="Cichocki N."/>
            <person name="Veneault-Fourrey C."/>
            <person name="LaButti K."/>
            <person name="Lindquist E.A."/>
            <person name="Lipzen A."/>
            <person name="Lundell T."/>
            <person name="Morin E."/>
            <person name="Murat C."/>
            <person name="Riley R."/>
            <person name="Ohm R."/>
            <person name="Sun H."/>
            <person name="Tunlid A."/>
            <person name="Henrissat B."/>
            <person name="Grigoriev I.V."/>
            <person name="Hibbett D.S."/>
            <person name="Martin F."/>
        </authorList>
    </citation>
    <scope>NUCLEOTIDE SEQUENCE [LARGE SCALE GENOMIC DNA]</scope>
    <source>
        <strain evidence="10 11">FD-317 M1</strain>
    </source>
</reference>
<dbReference type="EMBL" id="KN834765">
    <property type="protein sequence ID" value="KIK63220.1"/>
    <property type="molecule type" value="Genomic_DNA"/>
</dbReference>
<dbReference type="PANTHER" id="PTHR31595:SF57">
    <property type="entry name" value="OS04G0481900 PROTEIN"/>
    <property type="match status" value="1"/>
</dbReference>
<evidence type="ECO:0000313" key="10">
    <source>
        <dbReference type="EMBL" id="KIK63220.1"/>
    </source>
</evidence>
<feature type="transmembrane region" description="Helical" evidence="8">
    <location>
        <begin position="188"/>
        <end position="205"/>
    </location>
</feature>
<evidence type="ECO:0000256" key="8">
    <source>
        <dbReference type="SAM" id="Phobius"/>
    </source>
</evidence>
<feature type="transmembrane region" description="Helical" evidence="8">
    <location>
        <begin position="263"/>
        <end position="282"/>
    </location>
</feature>
<evidence type="ECO:0000256" key="6">
    <source>
        <dbReference type="ARBA" id="ARBA00022989"/>
    </source>
</evidence>
<dbReference type="Pfam" id="PF13813">
    <property type="entry name" value="MBOAT_2"/>
    <property type="match status" value="1"/>
</dbReference>
<dbReference type="HOGENOM" id="CLU_034105_0_0_1"/>
<comment type="pathway">
    <text evidence="2">Secondary metabolite biosynthesis.</text>
</comment>
<keyword evidence="11" id="KW-1185">Reference proteome</keyword>
<dbReference type="PANTHER" id="PTHR31595">
    <property type="entry name" value="LONG-CHAIN-ALCOHOL O-FATTY-ACYLTRANSFERASE 3-RELATED"/>
    <property type="match status" value="1"/>
</dbReference>
<evidence type="ECO:0000256" key="7">
    <source>
        <dbReference type="ARBA" id="ARBA00023136"/>
    </source>
</evidence>
<comment type="subcellular location">
    <subcellularLocation>
        <location evidence="1">Membrane</location>
        <topology evidence="1">Multi-pass membrane protein</topology>
    </subcellularLocation>
</comment>
<evidence type="ECO:0000313" key="11">
    <source>
        <dbReference type="Proteomes" id="UP000053593"/>
    </source>
</evidence>
<keyword evidence="7 8" id="KW-0472">Membrane</keyword>
<feature type="transmembrane region" description="Helical" evidence="8">
    <location>
        <begin position="235"/>
        <end position="251"/>
    </location>
</feature>
<protein>
    <recommendedName>
        <fullName evidence="9">Wax synthase domain-containing protein</fullName>
    </recommendedName>
</protein>
<evidence type="ECO:0000259" key="9">
    <source>
        <dbReference type="Pfam" id="PF13813"/>
    </source>
</evidence>
<comment type="similarity">
    <text evidence="3">Belongs to the wax synthase family.</text>
</comment>
<keyword evidence="5 8" id="KW-0812">Transmembrane</keyword>
<evidence type="ECO:0000256" key="2">
    <source>
        <dbReference type="ARBA" id="ARBA00005179"/>
    </source>
</evidence>
<feature type="non-terminal residue" evidence="10">
    <location>
        <position position="312"/>
    </location>
</feature>
<name>A0A0D0BGY4_9AGAR</name>
<evidence type="ECO:0000256" key="5">
    <source>
        <dbReference type="ARBA" id="ARBA00022692"/>
    </source>
</evidence>
<dbReference type="InterPro" id="IPR032805">
    <property type="entry name" value="Wax_synthase_dom"/>
</dbReference>
<dbReference type="GO" id="GO:0006629">
    <property type="term" value="P:lipid metabolic process"/>
    <property type="evidence" value="ECO:0007669"/>
    <property type="project" value="InterPro"/>
</dbReference>
<evidence type="ECO:0000256" key="4">
    <source>
        <dbReference type="ARBA" id="ARBA00022679"/>
    </source>
</evidence>
<dbReference type="AlphaFoldDB" id="A0A0D0BGY4"/>
<sequence length="312" mass="34613">MVLAMTSLSFRVILWATYRGPLKRSQHLHGKYSRKTQIFLDASDLAFGLRGLGWDWSQGLHIPSETRPVSSKFAFVSWTLASLAIHIPLLDFLHYSVQSFGPDTFGTVKGGSIFNDSLTPLIRYSRSTFISFLSGVVVYCAIQICYDAASIFGIFVLSQHPSQWPPVFDKPWYAASLTEFWAKRWHQLFRHFFIGIGGIPLSYAFGRVGGVLGAFLVSGVLHYVGLLGLGNGSDVMGMIGFFLLMGCGVLLEGSWKKLTGHRVGGWIGTVWTTIWLLAWSNLLVDAWARKGLIGSLFIPDSQRLPVRVFGAL</sequence>
<feature type="domain" description="Wax synthase" evidence="9">
    <location>
        <begin position="164"/>
        <end position="243"/>
    </location>
</feature>
<dbReference type="GO" id="GO:0016020">
    <property type="term" value="C:membrane"/>
    <property type="evidence" value="ECO:0007669"/>
    <property type="project" value="UniProtKB-SubCell"/>
</dbReference>
<proteinExistence type="inferred from homology"/>
<feature type="transmembrane region" description="Helical" evidence="8">
    <location>
        <begin position="212"/>
        <end position="229"/>
    </location>
</feature>
<organism evidence="10 11">
    <name type="scientific">Collybiopsis luxurians FD-317 M1</name>
    <dbReference type="NCBI Taxonomy" id="944289"/>
    <lineage>
        <taxon>Eukaryota</taxon>
        <taxon>Fungi</taxon>
        <taxon>Dikarya</taxon>
        <taxon>Basidiomycota</taxon>
        <taxon>Agaricomycotina</taxon>
        <taxon>Agaricomycetes</taxon>
        <taxon>Agaricomycetidae</taxon>
        <taxon>Agaricales</taxon>
        <taxon>Marasmiineae</taxon>
        <taxon>Omphalotaceae</taxon>
        <taxon>Collybiopsis</taxon>
        <taxon>Collybiopsis luxurians</taxon>
    </lineage>
</organism>
<dbReference type="InterPro" id="IPR044851">
    <property type="entry name" value="Wax_synthase"/>
</dbReference>
<keyword evidence="6 8" id="KW-1133">Transmembrane helix</keyword>
<dbReference type="Proteomes" id="UP000053593">
    <property type="component" value="Unassembled WGS sequence"/>
</dbReference>